<name>A0A016WV99_9BILA</name>
<proteinExistence type="predicted"/>
<protein>
    <submittedName>
        <fullName evidence="1">Uncharacterized protein</fullName>
    </submittedName>
</protein>
<dbReference type="Proteomes" id="UP000024635">
    <property type="component" value="Unassembled WGS sequence"/>
</dbReference>
<accession>A0A016WV99</accession>
<gene>
    <name evidence="1" type="primary">Acey_s0489.g2373</name>
    <name evidence="1" type="ORF">Y032_0489g2373</name>
</gene>
<dbReference type="AlphaFoldDB" id="A0A016WV99"/>
<sequence length="118" mass="13464">MTSPMFRVLQGSESKLSAKRTHTVDSSITPMAIQTTHLAGVDKLMPEESGRMEHDLVHWMPLASHYLGCVHIQRHYDAQMRSNAWRIPHDRINQRRPLYPLSLVISVTASSRYTGLRA</sequence>
<comment type="caution">
    <text evidence="1">The sequence shown here is derived from an EMBL/GenBank/DDBJ whole genome shotgun (WGS) entry which is preliminary data.</text>
</comment>
<reference evidence="2" key="1">
    <citation type="journal article" date="2015" name="Nat. Genet.">
        <title>The genome and transcriptome of the zoonotic hookworm Ancylostoma ceylanicum identify infection-specific gene families.</title>
        <authorList>
            <person name="Schwarz E.M."/>
            <person name="Hu Y."/>
            <person name="Antoshechkin I."/>
            <person name="Miller M.M."/>
            <person name="Sternberg P.W."/>
            <person name="Aroian R.V."/>
        </authorList>
    </citation>
    <scope>NUCLEOTIDE SEQUENCE</scope>
    <source>
        <strain evidence="2">HY135</strain>
    </source>
</reference>
<dbReference type="EMBL" id="JARK01000089">
    <property type="protein sequence ID" value="EYC43575.1"/>
    <property type="molecule type" value="Genomic_DNA"/>
</dbReference>
<evidence type="ECO:0000313" key="1">
    <source>
        <dbReference type="EMBL" id="EYC43575.1"/>
    </source>
</evidence>
<keyword evidence="2" id="KW-1185">Reference proteome</keyword>
<organism evidence="1 2">
    <name type="scientific">Ancylostoma ceylanicum</name>
    <dbReference type="NCBI Taxonomy" id="53326"/>
    <lineage>
        <taxon>Eukaryota</taxon>
        <taxon>Metazoa</taxon>
        <taxon>Ecdysozoa</taxon>
        <taxon>Nematoda</taxon>
        <taxon>Chromadorea</taxon>
        <taxon>Rhabditida</taxon>
        <taxon>Rhabditina</taxon>
        <taxon>Rhabditomorpha</taxon>
        <taxon>Strongyloidea</taxon>
        <taxon>Ancylostomatidae</taxon>
        <taxon>Ancylostomatinae</taxon>
        <taxon>Ancylostoma</taxon>
    </lineage>
</organism>
<evidence type="ECO:0000313" key="2">
    <source>
        <dbReference type="Proteomes" id="UP000024635"/>
    </source>
</evidence>